<organism evidence="9 10">
    <name type="scientific">Actinomadura logoneensis</name>
    <dbReference type="NCBI Taxonomy" id="2293572"/>
    <lineage>
        <taxon>Bacteria</taxon>
        <taxon>Bacillati</taxon>
        <taxon>Actinomycetota</taxon>
        <taxon>Actinomycetes</taxon>
        <taxon>Streptosporangiales</taxon>
        <taxon>Thermomonosporaceae</taxon>
        <taxon>Actinomadura</taxon>
    </lineage>
</organism>
<keyword evidence="10" id="KW-1185">Reference proteome</keyword>
<dbReference type="PRINTS" id="PR00072">
    <property type="entry name" value="MALOXRDTASE"/>
</dbReference>
<protein>
    <submittedName>
        <fullName evidence="9">NADP-dependent malic enzyme</fullName>
    </submittedName>
</protein>
<dbReference type="GO" id="GO:0051287">
    <property type="term" value="F:NAD binding"/>
    <property type="evidence" value="ECO:0007669"/>
    <property type="project" value="InterPro"/>
</dbReference>
<dbReference type="SUPFAM" id="SSF51735">
    <property type="entry name" value="NAD(P)-binding Rossmann-fold domains"/>
    <property type="match status" value="1"/>
</dbReference>
<feature type="binding site" evidence="5">
    <location>
        <position position="171"/>
    </location>
    <ligand>
        <name>a divalent metal cation</name>
        <dbReference type="ChEBI" id="CHEBI:60240"/>
    </ligand>
</feature>
<feature type="binding site" evidence="5">
    <location>
        <position position="145"/>
    </location>
    <ligand>
        <name>a divalent metal cation</name>
        <dbReference type="ChEBI" id="CHEBI:60240"/>
    </ligand>
</feature>
<keyword evidence="2" id="KW-0560">Oxidoreductase</keyword>
<dbReference type="RefSeq" id="WP_117360321.1">
    <property type="nucleotide sequence ID" value="NZ_QURH01000861.1"/>
</dbReference>
<dbReference type="InterPro" id="IPR051674">
    <property type="entry name" value="Malate_Decarboxylase"/>
</dbReference>
<evidence type="ECO:0000259" key="8">
    <source>
        <dbReference type="SMART" id="SM01274"/>
    </source>
</evidence>
<sequence>MAAEPTTHPFPHTASLDDDPAFALHRGGKLEVRSSVPVRDAEDLSLAYTPGVARVCTAIADHPPLVREYTWTSRVVAVVTDGTAVLGLGDIGPAASMPVMEGKSLLFKEFAGVDSVPIALACTDVDEIVETVIRMAPSFGGINLEDISAPRCFEIEDRLRAALDIPVFHDDQHGTAVVALAALKNAARLVGRPLSDLRAVVAGAGASGIAVSKILIEAGIGDIALSDSKGLIHQGRDGLNGPKRAIAEISNRSRLTGSTEDALRGADVFIGLSGSTVQESCVAEMSEDAIVFALSNPTPEVHPEVARRHARVVATGRSDFPNQINNVLAFPGIFRGAFDAQAHTITEGMKLAAADALAAIVGDDLTADYVIPGPFDPRVAPAVTSAVAAAARTDGVARA</sequence>
<name>A0A372JDW0_9ACTN</name>
<evidence type="ECO:0000313" key="9">
    <source>
        <dbReference type="EMBL" id="RFU38160.1"/>
    </source>
</evidence>
<dbReference type="InterPro" id="IPR046346">
    <property type="entry name" value="Aminoacid_DH-like_N_sf"/>
</dbReference>
<dbReference type="Gene3D" id="3.40.50.720">
    <property type="entry name" value="NAD(P)-binding Rossmann-like Domain"/>
    <property type="match status" value="1"/>
</dbReference>
<feature type="active site" description="Proton acceptor" evidence="3">
    <location>
        <position position="103"/>
    </location>
</feature>
<dbReference type="EMBL" id="QURH01000861">
    <property type="protein sequence ID" value="RFU38160.1"/>
    <property type="molecule type" value="Genomic_DNA"/>
</dbReference>
<evidence type="ECO:0000259" key="7">
    <source>
        <dbReference type="SMART" id="SM00919"/>
    </source>
</evidence>
<evidence type="ECO:0000313" key="10">
    <source>
        <dbReference type="Proteomes" id="UP000261811"/>
    </source>
</evidence>
<feature type="binding site" evidence="4">
    <location>
        <position position="325"/>
    </location>
    <ligand>
        <name>(S)-malate</name>
        <dbReference type="ChEBI" id="CHEBI:15589"/>
    </ligand>
</feature>
<evidence type="ECO:0000256" key="5">
    <source>
        <dbReference type="PIRSR" id="PIRSR000106-3"/>
    </source>
</evidence>
<keyword evidence="5 6" id="KW-0479">Metal-binding</keyword>
<dbReference type="InterPro" id="IPR036291">
    <property type="entry name" value="NAD(P)-bd_dom_sf"/>
</dbReference>
<dbReference type="InterPro" id="IPR012301">
    <property type="entry name" value="Malic_N_dom"/>
</dbReference>
<dbReference type="PIRSF" id="PIRSF000106">
    <property type="entry name" value="ME"/>
    <property type="match status" value="1"/>
</dbReference>
<dbReference type="PANTHER" id="PTHR43237:SF4">
    <property type="entry name" value="NADP-DEPENDENT MALIC ENZYME"/>
    <property type="match status" value="1"/>
</dbReference>
<dbReference type="PANTHER" id="PTHR43237">
    <property type="entry name" value="NADP-DEPENDENT MALIC ENZYME"/>
    <property type="match status" value="1"/>
</dbReference>
<gene>
    <name evidence="9" type="ORF">DZF91_29130</name>
</gene>
<evidence type="ECO:0000256" key="6">
    <source>
        <dbReference type="RuleBase" id="RU003427"/>
    </source>
</evidence>
<evidence type="ECO:0000256" key="3">
    <source>
        <dbReference type="PIRSR" id="PIRSR000106-1"/>
    </source>
</evidence>
<comment type="similarity">
    <text evidence="1 6">Belongs to the malic enzymes family.</text>
</comment>
<comment type="caution">
    <text evidence="9">The sequence shown here is derived from an EMBL/GenBank/DDBJ whole genome shotgun (WGS) entry which is preliminary data.</text>
</comment>
<feature type="domain" description="Malic enzyme NAD-binding" evidence="7">
    <location>
        <begin position="172"/>
        <end position="392"/>
    </location>
</feature>
<dbReference type="SUPFAM" id="SSF53223">
    <property type="entry name" value="Aminoacid dehydrogenase-like, N-terminal domain"/>
    <property type="match status" value="1"/>
</dbReference>
<dbReference type="GO" id="GO:0004470">
    <property type="term" value="F:malic enzyme activity"/>
    <property type="evidence" value="ECO:0007669"/>
    <property type="project" value="InterPro"/>
</dbReference>
<feature type="domain" description="Malic enzyme N-terminal" evidence="8">
    <location>
        <begin position="27"/>
        <end position="160"/>
    </location>
</feature>
<feature type="binding site" evidence="4">
    <location>
        <position position="296"/>
    </location>
    <ligand>
        <name>(S)-malate</name>
        <dbReference type="ChEBI" id="CHEBI:15589"/>
    </ligand>
</feature>
<evidence type="ECO:0000256" key="4">
    <source>
        <dbReference type="PIRSR" id="PIRSR000106-2"/>
    </source>
</evidence>
<dbReference type="Proteomes" id="UP000261811">
    <property type="component" value="Unassembled WGS sequence"/>
</dbReference>
<dbReference type="InterPro" id="IPR001891">
    <property type="entry name" value="Malic_OxRdtase"/>
</dbReference>
<dbReference type="InterPro" id="IPR045213">
    <property type="entry name" value="Malic_NAD-bd_bact_type"/>
</dbReference>
<dbReference type="CDD" id="cd05311">
    <property type="entry name" value="NAD_bind_2_malic_enz"/>
    <property type="match status" value="1"/>
</dbReference>
<proteinExistence type="inferred from homology"/>
<feature type="binding site" evidence="5">
    <location>
        <position position="146"/>
    </location>
    <ligand>
        <name>a divalent metal cation</name>
        <dbReference type="ChEBI" id="CHEBI:60240"/>
    </ligand>
</feature>
<comment type="cofactor">
    <cofactor evidence="5">
        <name>Mg(2+)</name>
        <dbReference type="ChEBI" id="CHEBI:18420"/>
    </cofactor>
    <cofactor evidence="5">
        <name>Mn(2+)</name>
        <dbReference type="ChEBI" id="CHEBI:29035"/>
    </cofactor>
    <text evidence="5">Divalent metal cations. Prefers magnesium or manganese.</text>
</comment>
<reference evidence="9 10" key="1">
    <citation type="submission" date="2018-08" db="EMBL/GenBank/DDBJ databases">
        <title>Actinomadura jelena sp. nov., a novel Actinomycete isolated from soil in Chad.</title>
        <authorList>
            <person name="Shi L."/>
        </authorList>
    </citation>
    <scope>NUCLEOTIDE SEQUENCE [LARGE SCALE GENOMIC DNA]</scope>
    <source>
        <strain evidence="9 10">NEAU-G17</strain>
    </source>
</reference>
<dbReference type="GO" id="GO:0016616">
    <property type="term" value="F:oxidoreductase activity, acting on the CH-OH group of donors, NAD or NADP as acceptor"/>
    <property type="evidence" value="ECO:0007669"/>
    <property type="project" value="InterPro"/>
</dbReference>
<dbReference type="GO" id="GO:0046872">
    <property type="term" value="F:metal ion binding"/>
    <property type="evidence" value="ECO:0007669"/>
    <property type="project" value="UniProtKB-KW"/>
</dbReference>
<dbReference type="SMART" id="SM00919">
    <property type="entry name" value="Malic_M"/>
    <property type="match status" value="1"/>
</dbReference>
<dbReference type="Pfam" id="PF03949">
    <property type="entry name" value="Malic_M"/>
    <property type="match status" value="1"/>
</dbReference>
<dbReference type="Gene3D" id="3.40.50.10380">
    <property type="entry name" value="Malic enzyme, N-terminal domain"/>
    <property type="match status" value="1"/>
</dbReference>
<dbReference type="InterPro" id="IPR037062">
    <property type="entry name" value="Malic_N_dom_sf"/>
</dbReference>
<dbReference type="OrthoDB" id="9805787at2"/>
<dbReference type="SMART" id="SM01274">
    <property type="entry name" value="malic"/>
    <property type="match status" value="1"/>
</dbReference>
<evidence type="ECO:0000256" key="2">
    <source>
        <dbReference type="ARBA" id="ARBA00023002"/>
    </source>
</evidence>
<dbReference type="AlphaFoldDB" id="A0A372JDW0"/>
<evidence type="ECO:0000256" key="1">
    <source>
        <dbReference type="ARBA" id="ARBA00008785"/>
    </source>
</evidence>
<dbReference type="Pfam" id="PF00390">
    <property type="entry name" value="malic"/>
    <property type="match status" value="2"/>
</dbReference>
<feature type="active site" description="Proton donor" evidence="3">
    <location>
        <position position="48"/>
    </location>
</feature>
<dbReference type="InterPro" id="IPR012302">
    <property type="entry name" value="Malic_NAD-bd"/>
</dbReference>
<accession>A0A372JDW0</accession>